<comment type="caution">
    <text evidence="2">The sequence shown here is derived from an EMBL/GenBank/DDBJ whole genome shotgun (WGS) entry which is preliminary data.</text>
</comment>
<organism evidence="2 3">
    <name type="scientific">Aquabacterium soli</name>
    <dbReference type="NCBI Taxonomy" id="2493092"/>
    <lineage>
        <taxon>Bacteria</taxon>
        <taxon>Pseudomonadati</taxon>
        <taxon>Pseudomonadota</taxon>
        <taxon>Betaproteobacteria</taxon>
        <taxon>Burkholderiales</taxon>
        <taxon>Aquabacterium</taxon>
    </lineage>
</organism>
<evidence type="ECO:0000313" key="3">
    <source>
        <dbReference type="Proteomes" id="UP000269265"/>
    </source>
</evidence>
<reference evidence="2 3" key="1">
    <citation type="submission" date="2018-12" db="EMBL/GenBank/DDBJ databases">
        <title>The whole draft genome of Aquabacterium sp. SJQ9.</title>
        <authorList>
            <person name="Sun L."/>
            <person name="Gao X."/>
            <person name="Chen W."/>
            <person name="Huang K."/>
        </authorList>
    </citation>
    <scope>NUCLEOTIDE SEQUENCE [LARGE SCALE GENOMIC DNA]</scope>
    <source>
        <strain evidence="2 3">SJQ9</strain>
    </source>
</reference>
<dbReference type="RefSeq" id="WP_125242006.1">
    <property type="nucleotide sequence ID" value="NZ_RSED01000003.1"/>
</dbReference>
<dbReference type="SUPFAM" id="SSF53335">
    <property type="entry name" value="S-adenosyl-L-methionine-dependent methyltransferases"/>
    <property type="match status" value="1"/>
</dbReference>
<dbReference type="InterPro" id="IPR029063">
    <property type="entry name" value="SAM-dependent_MTases_sf"/>
</dbReference>
<dbReference type="AlphaFoldDB" id="A0A3R8T6T2"/>
<evidence type="ECO:0000259" key="1">
    <source>
        <dbReference type="Pfam" id="PF08241"/>
    </source>
</evidence>
<dbReference type="EMBL" id="RSED01000003">
    <property type="protein sequence ID" value="RRS05437.1"/>
    <property type="molecule type" value="Genomic_DNA"/>
</dbReference>
<dbReference type="Proteomes" id="UP000269265">
    <property type="component" value="Unassembled WGS sequence"/>
</dbReference>
<name>A0A3R8T6T2_9BURK</name>
<proteinExistence type="predicted"/>
<gene>
    <name evidence="2" type="ORF">EIP75_04300</name>
</gene>
<evidence type="ECO:0000313" key="2">
    <source>
        <dbReference type="EMBL" id="RRS05437.1"/>
    </source>
</evidence>
<dbReference type="InterPro" id="IPR013216">
    <property type="entry name" value="Methyltransf_11"/>
</dbReference>
<dbReference type="GO" id="GO:0008757">
    <property type="term" value="F:S-adenosylmethionine-dependent methyltransferase activity"/>
    <property type="evidence" value="ECO:0007669"/>
    <property type="project" value="InterPro"/>
</dbReference>
<dbReference type="GO" id="GO:0032259">
    <property type="term" value="P:methylation"/>
    <property type="evidence" value="ECO:0007669"/>
    <property type="project" value="UniProtKB-KW"/>
</dbReference>
<feature type="domain" description="Methyltransferase type 11" evidence="1">
    <location>
        <begin position="107"/>
        <end position="155"/>
    </location>
</feature>
<dbReference type="OrthoDB" id="6191410at2"/>
<dbReference type="CDD" id="cd02440">
    <property type="entry name" value="AdoMet_MTases"/>
    <property type="match status" value="1"/>
</dbReference>
<keyword evidence="2" id="KW-0808">Transferase</keyword>
<protein>
    <submittedName>
        <fullName evidence="2">Class I SAM-dependent methyltransferase</fullName>
    </submittedName>
</protein>
<keyword evidence="2" id="KW-0489">Methyltransferase</keyword>
<dbReference type="Pfam" id="PF08241">
    <property type="entry name" value="Methyltransf_11"/>
    <property type="match status" value="1"/>
</dbReference>
<sequence length="293" mass="33221">MTKVDPIIELHPWLALPAGRALLEWEQAQMDRLVADVFGFHALQLGLPEMETLRANRMQHRWLALDTAYQGWTPPLEAPDPGLVLERAQDIIVPDPTELPPMSGVHLRCDFESLPFPSNSLDLVVLPHALELARDPHDTLREVERVLVPDGRVVIAGFNPASLWGLRQRMGHWGMGRTMVLPQGEFIAYWRLRDWLRLLDLEVEGGSFGCYRPMLRNETWWSRFQWMESAGERWWPVLGAVYFVVAVKRVRGMRLVGKLKRAKVAPQAAPAVVANRHVQSVGAQAPATQVDSK</sequence>
<keyword evidence="3" id="KW-1185">Reference proteome</keyword>
<dbReference type="Gene3D" id="3.40.50.150">
    <property type="entry name" value="Vaccinia Virus protein VP39"/>
    <property type="match status" value="1"/>
</dbReference>
<accession>A0A3R8T6T2</accession>